<reference evidence="3 4" key="1">
    <citation type="submission" date="2019-10" db="EMBL/GenBank/DDBJ databases">
        <title>The completed genome of Lactobacillus harbinensis M1.</title>
        <authorList>
            <person name="Zheng Y."/>
        </authorList>
    </citation>
    <scope>NUCLEOTIDE SEQUENCE [LARGE SCALE GENOMIC DNA]</scope>
    <source>
        <strain evidence="3 4">M1</strain>
    </source>
</reference>
<dbReference type="RefSeq" id="WP_081674526.1">
    <property type="nucleotide sequence ID" value="NZ_BJTX01000004.1"/>
</dbReference>
<evidence type="ECO:0000313" key="5">
    <source>
        <dbReference type="Proteomes" id="UP001330016"/>
    </source>
</evidence>
<feature type="transmembrane region" description="Helical" evidence="1">
    <location>
        <begin position="20"/>
        <end position="40"/>
    </location>
</feature>
<keyword evidence="1" id="KW-0812">Transmembrane</keyword>
<keyword evidence="1" id="KW-1133">Transmembrane helix</keyword>
<dbReference type="GeneID" id="78508918"/>
<dbReference type="Proteomes" id="UP001330016">
    <property type="component" value="Unassembled WGS sequence"/>
</dbReference>
<organism evidence="3 4">
    <name type="scientific">Schleiferilactobacillus harbinensis</name>
    <dbReference type="NCBI Taxonomy" id="304207"/>
    <lineage>
        <taxon>Bacteria</taxon>
        <taxon>Bacillati</taxon>
        <taxon>Bacillota</taxon>
        <taxon>Bacilli</taxon>
        <taxon>Lactobacillales</taxon>
        <taxon>Lactobacillaceae</taxon>
        <taxon>Schleiferilactobacillus</taxon>
    </lineage>
</organism>
<protein>
    <submittedName>
        <fullName evidence="3">DUF4044 domain-containing protein</fullName>
    </submittedName>
</protein>
<name>A0A5P8M488_9LACO</name>
<dbReference type="EMBL" id="JAQSGK010000001">
    <property type="protein sequence ID" value="MEE6714369.1"/>
    <property type="molecule type" value="Genomic_DNA"/>
</dbReference>
<evidence type="ECO:0000313" key="3">
    <source>
        <dbReference type="EMBL" id="QFR23328.1"/>
    </source>
</evidence>
<dbReference type="Pfam" id="PF13253">
    <property type="entry name" value="DUF4044"/>
    <property type="match status" value="1"/>
</dbReference>
<dbReference type="EMBL" id="CP045143">
    <property type="protein sequence ID" value="QFR23328.1"/>
    <property type="molecule type" value="Genomic_DNA"/>
</dbReference>
<keyword evidence="5" id="KW-1185">Reference proteome</keyword>
<gene>
    <name evidence="3" type="ORF">D1010_07905</name>
    <name evidence="2" type="ORF">PS435_00735</name>
</gene>
<dbReference type="AlphaFoldDB" id="A0A5P8M488"/>
<evidence type="ECO:0000313" key="2">
    <source>
        <dbReference type="EMBL" id="MEE6714369.1"/>
    </source>
</evidence>
<accession>A0A5P8M488</accession>
<dbReference type="Proteomes" id="UP000326779">
    <property type="component" value="Chromosome"/>
</dbReference>
<dbReference type="KEGG" id="lhb:D1010_07905"/>
<evidence type="ECO:0000256" key="1">
    <source>
        <dbReference type="SAM" id="Phobius"/>
    </source>
</evidence>
<keyword evidence="1" id="KW-0472">Membrane</keyword>
<proteinExistence type="predicted"/>
<dbReference type="InterPro" id="IPR025270">
    <property type="entry name" value="DUF4044"/>
</dbReference>
<evidence type="ECO:0000313" key="4">
    <source>
        <dbReference type="Proteomes" id="UP000326779"/>
    </source>
</evidence>
<reference evidence="2 5" key="2">
    <citation type="submission" date="2023-02" db="EMBL/GenBank/DDBJ databases">
        <title>The predominant lactic acid bacteria and yeasts involved in the spontaneous fermentation of millet during the production of the traditional porridge Hausa koko in Ghana.</title>
        <authorList>
            <person name="Atter A."/>
            <person name="Diaz M."/>
        </authorList>
    </citation>
    <scope>NUCLEOTIDE SEQUENCE [LARGE SCALE GENOMIC DNA]</scope>
    <source>
        <strain evidence="2 5">FI11640</strain>
    </source>
</reference>
<sequence length="44" mass="5095">MGYKLKKERSTFDKILRVFIWLMLLFSVGSVVIGAVYYLANAPR</sequence>